<sequence>MINKLIFTLLFACLLVSGTQAQEKKRIEIEMRNNANDIAVVPIGADGLILFSQVMPGKYNFTKYTTDLQQDWSIDCMVNSSLDLSKYVYRNNALYLLFNRFKSPTYQVVKLNVRAGFAEKYEIHSLNKLEITDFEAMGNNVFISGKTRNEPILLHLSLLSKQTRVLPTSFKGKAEIQSMEVDTTNELIHVAFANWKNRENKMFIKSFTPQGMQAKTVAMDSEADKSLLTGRVSALNESEDLVIGTYGSRGSSYTNYSRGFYTRSVYTGQADYTQGLYISKMQNGAPEFMKYYSFTDFKNFFKFMGERAQERMEKRISKRKQQGKDLKLQYRLLVHDVIQHNGQYIMVAEAYYPEYRSNNYYPGMYGMGGFGYGYGMYGSPYGYGRNMPVFDGWVYTHAVIAGFDMQGNLLWDNSFEINDVKSFNLREKVKVSFDNENILLAYSHNGLLKTKVIRGNDIVEGKGNIKLSNYEGDKVKRSYTDNVDYWYQNNFLAWGLQKISNQKDEQVKGKRSVFYFSKVEF</sequence>
<feature type="signal peptide" evidence="1">
    <location>
        <begin position="1"/>
        <end position="21"/>
    </location>
</feature>
<reference evidence="2" key="1">
    <citation type="submission" date="2023-07" db="EMBL/GenBank/DDBJ databases">
        <title>The genome sequence of Rhodocytophaga aerolata KACC 12507.</title>
        <authorList>
            <person name="Zhang X."/>
        </authorList>
    </citation>
    <scope>NUCLEOTIDE SEQUENCE</scope>
    <source>
        <strain evidence="2">KACC 12507</strain>
    </source>
</reference>
<evidence type="ECO:0000313" key="2">
    <source>
        <dbReference type="EMBL" id="MDO1448446.1"/>
    </source>
</evidence>
<evidence type="ECO:0000256" key="1">
    <source>
        <dbReference type="SAM" id="SignalP"/>
    </source>
</evidence>
<evidence type="ECO:0000313" key="3">
    <source>
        <dbReference type="Proteomes" id="UP001168528"/>
    </source>
</evidence>
<name>A0ABT8R8M2_9BACT</name>
<dbReference type="RefSeq" id="WP_302039250.1">
    <property type="nucleotide sequence ID" value="NZ_JAUKPO010000012.1"/>
</dbReference>
<organism evidence="2 3">
    <name type="scientific">Rhodocytophaga aerolata</name>
    <dbReference type="NCBI Taxonomy" id="455078"/>
    <lineage>
        <taxon>Bacteria</taxon>
        <taxon>Pseudomonadati</taxon>
        <taxon>Bacteroidota</taxon>
        <taxon>Cytophagia</taxon>
        <taxon>Cytophagales</taxon>
        <taxon>Rhodocytophagaceae</taxon>
        <taxon>Rhodocytophaga</taxon>
    </lineage>
</organism>
<comment type="caution">
    <text evidence="2">The sequence shown here is derived from an EMBL/GenBank/DDBJ whole genome shotgun (WGS) entry which is preliminary data.</text>
</comment>
<accession>A0ABT8R8M2</accession>
<dbReference type="EMBL" id="JAUKPO010000012">
    <property type="protein sequence ID" value="MDO1448446.1"/>
    <property type="molecule type" value="Genomic_DNA"/>
</dbReference>
<proteinExistence type="predicted"/>
<feature type="chain" id="PRO_5047532094" evidence="1">
    <location>
        <begin position="22"/>
        <end position="521"/>
    </location>
</feature>
<dbReference type="Proteomes" id="UP001168528">
    <property type="component" value="Unassembled WGS sequence"/>
</dbReference>
<keyword evidence="3" id="KW-1185">Reference proteome</keyword>
<keyword evidence="1" id="KW-0732">Signal</keyword>
<protein>
    <submittedName>
        <fullName evidence="2">Uncharacterized protein</fullName>
    </submittedName>
</protein>
<gene>
    <name evidence="2" type="ORF">Q0590_19375</name>
</gene>